<dbReference type="PANTHER" id="PTHR46558">
    <property type="entry name" value="TRACRIPTIONAL REGULATORY PROTEIN-RELATED-RELATED"/>
    <property type="match status" value="1"/>
</dbReference>
<dbReference type="CDD" id="cd00093">
    <property type="entry name" value="HTH_XRE"/>
    <property type="match status" value="1"/>
</dbReference>
<dbReference type="GO" id="GO:0003677">
    <property type="term" value="F:DNA binding"/>
    <property type="evidence" value="ECO:0007669"/>
    <property type="project" value="UniProtKB-KW"/>
</dbReference>
<protein>
    <submittedName>
        <fullName evidence="4">Helix-turn-helix domain-containing protein</fullName>
    </submittedName>
</protein>
<keyword evidence="5" id="KW-1185">Reference proteome</keyword>
<keyword evidence="2" id="KW-0812">Transmembrane</keyword>
<evidence type="ECO:0000256" key="1">
    <source>
        <dbReference type="ARBA" id="ARBA00023125"/>
    </source>
</evidence>
<feature type="transmembrane region" description="Helical" evidence="2">
    <location>
        <begin position="99"/>
        <end position="118"/>
    </location>
</feature>
<dbReference type="EMBL" id="JAHQCW010000031">
    <property type="protein sequence ID" value="MBU9738242.1"/>
    <property type="molecule type" value="Genomic_DNA"/>
</dbReference>
<evidence type="ECO:0000259" key="3">
    <source>
        <dbReference type="PROSITE" id="PS50943"/>
    </source>
</evidence>
<dbReference type="PANTHER" id="PTHR46558:SF4">
    <property type="entry name" value="DNA-BIDING PHAGE PROTEIN"/>
    <property type="match status" value="1"/>
</dbReference>
<dbReference type="RefSeq" id="WP_238722494.1">
    <property type="nucleotide sequence ID" value="NZ_JAHQCW010000031.1"/>
</dbReference>
<dbReference type="Pfam" id="PF01381">
    <property type="entry name" value="HTH_3"/>
    <property type="match status" value="1"/>
</dbReference>
<comment type="caution">
    <text evidence="4">The sequence shown here is derived from an EMBL/GenBank/DDBJ whole genome shotgun (WGS) entry which is preliminary data.</text>
</comment>
<evidence type="ECO:0000313" key="4">
    <source>
        <dbReference type="EMBL" id="MBU9738242.1"/>
    </source>
</evidence>
<evidence type="ECO:0000256" key="2">
    <source>
        <dbReference type="SAM" id="Phobius"/>
    </source>
</evidence>
<organism evidence="4 5">
    <name type="scientific">Diplocloster agilis</name>
    <dbReference type="NCBI Taxonomy" id="2850323"/>
    <lineage>
        <taxon>Bacteria</taxon>
        <taxon>Bacillati</taxon>
        <taxon>Bacillota</taxon>
        <taxon>Clostridia</taxon>
        <taxon>Lachnospirales</taxon>
        <taxon>Lachnospiraceae</taxon>
        <taxon>Diplocloster</taxon>
    </lineage>
</organism>
<keyword evidence="2" id="KW-1133">Transmembrane helix</keyword>
<dbReference type="PROSITE" id="PS50943">
    <property type="entry name" value="HTH_CROC1"/>
    <property type="match status" value="1"/>
</dbReference>
<proteinExistence type="predicted"/>
<dbReference type="Proteomes" id="UP000712157">
    <property type="component" value="Unassembled WGS sequence"/>
</dbReference>
<dbReference type="InterPro" id="IPR001387">
    <property type="entry name" value="Cro/C1-type_HTH"/>
</dbReference>
<accession>A0A949NC36</accession>
<reference evidence="4" key="1">
    <citation type="submission" date="2021-06" db="EMBL/GenBank/DDBJ databases">
        <title>Description of novel taxa of the family Lachnospiraceae.</title>
        <authorList>
            <person name="Chaplin A.V."/>
            <person name="Sokolova S.R."/>
            <person name="Pikina A.P."/>
            <person name="Korzhanova M."/>
            <person name="Belova V."/>
            <person name="Korostin D."/>
            <person name="Efimov B.A."/>
        </authorList>
    </citation>
    <scope>NUCLEOTIDE SEQUENCE</scope>
    <source>
        <strain evidence="4">ASD5720</strain>
    </source>
</reference>
<dbReference type="Gene3D" id="1.10.260.40">
    <property type="entry name" value="lambda repressor-like DNA-binding domains"/>
    <property type="match status" value="1"/>
</dbReference>
<dbReference type="SMART" id="SM00530">
    <property type="entry name" value="HTH_XRE"/>
    <property type="match status" value="1"/>
</dbReference>
<gene>
    <name evidence="4" type="ORF">KTH89_16990</name>
</gene>
<dbReference type="InterPro" id="IPR010982">
    <property type="entry name" value="Lambda_DNA-bd_dom_sf"/>
</dbReference>
<dbReference type="SUPFAM" id="SSF47413">
    <property type="entry name" value="lambda repressor-like DNA-binding domains"/>
    <property type="match status" value="1"/>
</dbReference>
<feature type="transmembrane region" description="Helical" evidence="2">
    <location>
        <begin position="130"/>
        <end position="154"/>
    </location>
</feature>
<keyword evidence="1" id="KW-0238">DNA-binding</keyword>
<sequence>MDAKITGKFIADARKRKKMTQAELGESLHVTDKAVSKWECGKCLPDSSLLEEISKVLEVSIYELLKGEYIEQEAAEAENTKIVSTLFQEVQKLKKNTTLAGALCAILISFITAIYSLLWPSGERAYEQFFAGFVKGVSAASLIVGIFLIFYAWVKFAERNTD</sequence>
<dbReference type="AlphaFoldDB" id="A0A949NC36"/>
<evidence type="ECO:0000313" key="5">
    <source>
        <dbReference type="Proteomes" id="UP000712157"/>
    </source>
</evidence>
<feature type="domain" description="HTH cro/C1-type" evidence="3">
    <location>
        <begin position="10"/>
        <end position="64"/>
    </location>
</feature>
<keyword evidence="2" id="KW-0472">Membrane</keyword>
<name>A0A949NC36_9FIRM</name>